<dbReference type="InterPro" id="IPR011990">
    <property type="entry name" value="TPR-like_helical_dom_sf"/>
</dbReference>
<dbReference type="Gene3D" id="1.10.10.10">
    <property type="entry name" value="Winged helix-like DNA-binding domain superfamily/Winged helix DNA-binding domain"/>
    <property type="match status" value="1"/>
</dbReference>
<keyword evidence="2" id="KW-0238">DNA-binding</keyword>
<dbReference type="GO" id="GO:0003677">
    <property type="term" value="F:DNA binding"/>
    <property type="evidence" value="ECO:0007669"/>
    <property type="project" value="UniProtKB-KW"/>
</dbReference>
<dbReference type="PANTHER" id="PTHR44688:SF16">
    <property type="entry name" value="DNA-BINDING TRANSCRIPTIONAL ACTIVATOR DEVR_DOSR"/>
    <property type="match status" value="1"/>
</dbReference>
<dbReference type="PROSITE" id="PS00622">
    <property type="entry name" value="HTH_LUXR_1"/>
    <property type="match status" value="1"/>
</dbReference>
<proteinExistence type="predicted"/>
<dbReference type="SMART" id="SM00421">
    <property type="entry name" value="HTH_LUXR"/>
    <property type="match status" value="1"/>
</dbReference>
<dbReference type="AlphaFoldDB" id="A0A4P6JIJ7"/>
<dbReference type="EMBL" id="CP035758">
    <property type="protein sequence ID" value="QBD74888.1"/>
    <property type="molecule type" value="Genomic_DNA"/>
</dbReference>
<dbReference type="PROSITE" id="PS50043">
    <property type="entry name" value="HTH_LUXR_2"/>
    <property type="match status" value="1"/>
</dbReference>
<dbReference type="InterPro" id="IPR000792">
    <property type="entry name" value="Tscrpt_reg_LuxR_C"/>
</dbReference>
<keyword evidence="1" id="KW-0805">Transcription regulation</keyword>
<evidence type="ECO:0000256" key="1">
    <source>
        <dbReference type="ARBA" id="ARBA00023015"/>
    </source>
</evidence>
<organism evidence="5 6">
    <name type="scientific">Ktedonosporobacter rubrisoli</name>
    <dbReference type="NCBI Taxonomy" id="2509675"/>
    <lineage>
        <taxon>Bacteria</taxon>
        <taxon>Bacillati</taxon>
        <taxon>Chloroflexota</taxon>
        <taxon>Ktedonobacteria</taxon>
        <taxon>Ktedonobacterales</taxon>
        <taxon>Ktedonosporobacteraceae</taxon>
        <taxon>Ktedonosporobacter</taxon>
    </lineage>
</organism>
<evidence type="ECO:0000313" key="5">
    <source>
        <dbReference type="EMBL" id="QBD74888.1"/>
    </source>
</evidence>
<dbReference type="PANTHER" id="PTHR44688">
    <property type="entry name" value="DNA-BINDING TRANSCRIPTIONAL ACTIVATOR DEVR_DOSR"/>
    <property type="match status" value="1"/>
</dbReference>
<gene>
    <name evidence="5" type="ORF">EPA93_02315</name>
</gene>
<name>A0A4P6JIJ7_KTERU</name>
<dbReference type="InterPro" id="IPR027417">
    <property type="entry name" value="P-loop_NTPase"/>
</dbReference>
<dbReference type="InterPro" id="IPR036388">
    <property type="entry name" value="WH-like_DNA-bd_sf"/>
</dbReference>
<dbReference type="InterPro" id="IPR059106">
    <property type="entry name" value="WHD_MalT"/>
</dbReference>
<dbReference type="InterPro" id="IPR041617">
    <property type="entry name" value="TPR_MalT"/>
</dbReference>
<dbReference type="Proteomes" id="UP000290365">
    <property type="component" value="Chromosome"/>
</dbReference>
<dbReference type="SUPFAM" id="SSF52540">
    <property type="entry name" value="P-loop containing nucleoside triphosphate hydrolases"/>
    <property type="match status" value="1"/>
</dbReference>
<dbReference type="Pfam" id="PF17874">
    <property type="entry name" value="TPR_MalT"/>
    <property type="match status" value="1"/>
</dbReference>
<protein>
    <recommendedName>
        <fullName evidence="4">HTH luxR-type domain-containing protein</fullName>
    </recommendedName>
</protein>
<dbReference type="OrthoDB" id="135557at2"/>
<dbReference type="SUPFAM" id="SSF46894">
    <property type="entry name" value="C-terminal effector domain of the bipartite response regulators"/>
    <property type="match status" value="1"/>
</dbReference>
<evidence type="ECO:0000256" key="2">
    <source>
        <dbReference type="ARBA" id="ARBA00023125"/>
    </source>
</evidence>
<evidence type="ECO:0000259" key="4">
    <source>
        <dbReference type="PROSITE" id="PS50043"/>
    </source>
</evidence>
<keyword evidence="3" id="KW-0804">Transcription</keyword>
<dbReference type="InterPro" id="IPR016032">
    <property type="entry name" value="Sig_transdc_resp-reg_C-effctor"/>
</dbReference>
<reference evidence="5 6" key="1">
    <citation type="submission" date="2019-01" db="EMBL/GenBank/DDBJ databases">
        <title>Ktedonosporobacter rubrisoli SCAWS-G2.</title>
        <authorList>
            <person name="Huang Y."/>
            <person name="Yan B."/>
        </authorList>
    </citation>
    <scope>NUCLEOTIDE SEQUENCE [LARGE SCALE GENOMIC DNA]</scope>
    <source>
        <strain evidence="5 6">SCAWS-G2</strain>
    </source>
</reference>
<accession>A0A4P6JIJ7</accession>
<dbReference type="CDD" id="cd06170">
    <property type="entry name" value="LuxR_C_like"/>
    <property type="match status" value="1"/>
</dbReference>
<sequence>MPKQVPAHLHWSEERQGYEVSVSAQAVFPVFSASQPDFQNWLHALVAFSFRSRSGAHCTFRKEAMRRGKEYWYGYRRVQGKLLKRYIGRSADLTLPRLEAIAEELANGGTSPAPSQRNALLSLPPTAEAQEVHSRTPDLSSTQASYQLPVLEARLHPPYLPASLIERPALLARLDAAPHSKLTLLVAPAGFGKTTLVSQWITTRHQGAFPAVAWVSLDVRDNDPMQFWRYLFTACQSSQAATGKASFTSPFSRGKYPLEGLMLETIVINWLNALAQQKDQQLLILDDYHVISTSLIHDSIAFALEHLPSTLHLILISRTQPPLPLARLRANAQLCEISSADLRFSLQETSNFLKLTGTIPPSQLSPALLQHIQKQLEGWAAGLRLLTLTLQEKHSQEEIEQALANLQGLHRPLQEYFVEEILLSQTEARQEFLLRTSILPRLCEPLCAAVTGQQNGEQLADLEKVGLFLERQEGSQTWYQYQALWASALREEAHRRLGVETIKLLFARASRWFEQAGYLTDAIEMALQGQDYAHAAQLIVQLIKPVSLASFSSAHTLYRWLEQLPADLLRLHPLLCLSYAFALTACSEDYQPLLAGTLPFEELLQLAEAGFQEAKNLARLGEAFALRSRIAFRQEEHEQAAASARQALVWLAEKEQMWRAIALDTLGKEMFWSGQLEHAQDAFLQACAHWEIVGDSGGTRGTLLQLGVVSFEQGALHLAAEYLQQALSMAKEQHDSFDTGHAYLGLAHVFYAWNDLDACRRALHEAGATGIQLHNIALQVEVELLELRTLQAQGKANEALPRFIALLARLRPAHEPLLYRKVLVSQARLQLALDNLSDTTFAPLAVQDYEPGKAFPQFLSEQEALLQIRILLRGGQIDEALSRLHILLKAALEAGRRRSAWEIHILMALAYARRKQVEDARHWLVEVLKQTRSEGYMRLFLDEGPVVASLLRSLIAHLREKLSLSYLQILLEAFASLPAEPGPPGLSPRSSQAGFLSPQELRVLRKLAAGLSNAEIARELVVSIHTIRSQVQSIYRKLNVDNRLAASNVARQLHLL</sequence>
<dbReference type="Pfam" id="PF00196">
    <property type="entry name" value="GerE"/>
    <property type="match status" value="1"/>
</dbReference>
<dbReference type="RefSeq" id="WP_129885487.1">
    <property type="nucleotide sequence ID" value="NZ_CP035758.1"/>
</dbReference>
<dbReference type="SUPFAM" id="SSF48452">
    <property type="entry name" value="TPR-like"/>
    <property type="match status" value="1"/>
</dbReference>
<dbReference type="Gene3D" id="3.40.50.300">
    <property type="entry name" value="P-loop containing nucleotide triphosphate hydrolases"/>
    <property type="match status" value="1"/>
</dbReference>
<keyword evidence="6" id="KW-1185">Reference proteome</keyword>
<feature type="domain" description="HTH luxR-type" evidence="4">
    <location>
        <begin position="989"/>
        <end position="1054"/>
    </location>
</feature>
<evidence type="ECO:0000256" key="3">
    <source>
        <dbReference type="ARBA" id="ARBA00023163"/>
    </source>
</evidence>
<dbReference type="Gene3D" id="1.25.40.10">
    <property type="entry name" value="Tetratricopeptide repeat domain"/>
    <property type="match status" value="1"/>
</dbReference>
<dbReference type="GO" id="GO:0006355">
    <property type="term" value="P:regulation of DNA-templated transcription"/>
    <property type="evidence" value="ECO:0007669"/>
    <property type="project" value="InterPro"/>
</dbReference>
<dbReference type="PRINTS" id="PR00038">
    <property type="entry name" value="HTHLUXR"/>
</dbReference>
<dbReference type="Pfam" id="PF25873">
    <property type="entry name" value="WHD_MalT"/>
    <property type="match status" value="1"/>
</dbReference>
<evidence type="ECO:0000313" key="6">
    <source>
        <dbReference type="Proteomes" id="UP000290365"/>
    </source>
</evidence>
<dbReference type="KEGG" id="kbs:EPA93_02315"/>